<dbReference type="InterPro" id="IPR027417">
    <property type="entry name" value="P-loop_NTPase"/>
</dbReference>
<dbReference type="InterPro" id="IPR017871">
    <property type="entry name" value="ABC_transporter-like_CS"/>
</dbReference>
<evidence type="ECO:0000256" key="8">
    <source>
        <dbReference type="ARBA" id="ARBA00022967"/>
    </source>
</evidence>
<keyword evidence="9" id="KW-0472">Membrane</keyword>
<keyword evidence="5" id="KW-0677">Repeat</keyword>
<proteinExistence type="inferred from homology"/>
<feature type="domain" description="ABC transporter" evidence="11">
    <location>
        <begin position="27"/>
        <end position="268"/>
    </location>
</feature>
<dbReference type="KEGG" id="jeh:EJN90_01250"/>
<dbReference type="InterPro" id="IPR050095">
    <property type="entry name" value="ECF_ABC_transporter_ATP-bd"/>
</dbReference>
<dbReference type="FunFam" id="3.40.50.300:FF:000224">
    <property type="entry name" value="Energy-coupling factor transporter ATP-binding protein EcfA"/>
    <property type="match status" value="1"/>
</dbReference>
<evidence type="ECO:0000256" key="4">
    <source>
        <dbReference type="ARBA" id="ARBA00022475"/>
    </source>
</evidence>
<dbReference type="GO" id="GO:0042626">
    <property type="term" value="F:ATPase-coupled transmembrane transporter activity"/>
    <property type="evidence" value="ECO:0007669"/>
    <property type="project" value="TreeGrafter"/>
</dbReference>
<evidence type="ECO:0000256" key="9">
    <source>
        <dbReference type="ARBA" id="ARBA00023136"/>
    </source>
</evidence>
<dbReference type="PROSITE" id="PS50893">
    <property type="entry name" value="ABC_TRANSPORTER_2"/>
    <property type="match status" value="2"/>
</dbReference>
<evidence type="ECO:0000313" key="12">
    <source>
        <dbReference type="EMBL" id="AZP03401.1"/>
    </source>
</evidence>
<dbReference type="InterPro" id="IPR015856">
    <property type="entry name" value="ABC_transpr_CbiO/EcfA_su"/>
</dbReference>
<dbReference type="GO" id="GO:0043190">
    <property type="term" value="C:ATP-binding cassette (ABC) transporter complex"/>
    <property type="evidence" value="ECO:0007669"/>
    <property type="project" value="TreeGrafter"/>
</dbReference>
<dbReference type="SUPFAM" id="SSF52540">
    <property type="entry name" value="P-loop containing nucleoside triphosphate hydrolases"/>
    <property type="match status" value="2"/>
</dbReference>
<dbReference type="GO" id="GO:0005524">
    <property type="term" value="F:ATP binding"/>
    <property type="evidence" value="ECO:0007669"/>
    <property type="project" value="UniProtKB-KW"/>
</dbReference>
<evidence type="ECO:0000256" key="5">
    <source>
        <dbReference type="ARBA" id="ARBA00022737"/>
    </source>
</evidence>
<keyword evidence="8" id="KW-1278">Translocase</keyword>
<evidence type="ECO:0000256" key="1">
    <source>
        <dbReference type="ARBA" id="ARBA00004202"/>
    </source>
</evidence>
<protein>
    <submittedName>
        <fullName evidence="12">ABC transporter ATP-binding protein</fullName>
    </submittedName>
</protein>
<evidence type="ECO:0000259" key="11">
    <source>
        <dbReference type="PROSITE" id="PS50893"/>
    </source>
</evidence>
<comment type="subcellular location">
    <subcellularLocation>
        <location evidence="1">Cell membrane</location>
        <topology evidence="1">Peripheral membrane protein</topology>
    </subcellularLocation>
</comment>
<gene>
    <name evidence="12" type="ORF">EJN90_01250</name>
</gene>
<dbReference type="InterPro" id="IPR003593">
    <property type="entry name" value="AAA+_ATPase"/>
</dbReference>
<name>A0A3Q9BKY3_9LACT</name>
<dbReference type="CDD" id="cd03225">
    <property type="entry name" value="ABC_cobalt_CbiO_domain1"/>
    <property type="match status" value="1"/>
</dbReference>
<organism evidence="12 13">
    <name type="scientific">Jeotgalibaca ciconiae</name>
    <dbReference type="NCBI Taxonomy" id="2496265"/>
    <lineage>
        <taxon>Bacteria</taxon>
        <taxon>Bacillati</taxon>
        <taxon>Bacillota</taxon>
        <taxon>Bacilli</taxon>
        <taxon>Lactobacillales</taxon>
        <taxon>Carnobacteriaceae</taxon>
        <taxon>Jeotgalibaca</taxon>
    </lineage>
</organism>
<reference evidence="13" key="1">
    <citation type="submission" date="2018-12" db="EMBL/GenBank/DDBJ databases">
        <title>Complete genome sequencing of Jeotgalibaca sp. H21T32.</title>
        <authorList>
            <person name="Bae J.-W."/>
            <person name="Lee S.-Y."/>
        </authorList>
    </citation>
    <scope>NUCLEOTIDE SEQUENCE [LARGE SCALE GENOMIC DNA]</scope>
    <source>
        <strain evidence="13">H21T32</strain>
    </source>
</reference>
<keyword evidence="13" id="KW-1185">Reference proteome</keyword>
<keyword evidence="6" id="KW-0547">Nucleotide-binding</keyword>
<dbReference type="AlphaFoldDB" id="A0A3Q9BKY3"/>
<dbReference type="Pfam" id="PF12558">
    <property type="entry name" value="DUF3744"/>
    <property type="match status" value="1"/>
</dbReference>
<comment type="similarity">
    <text evidence="2">Belongs to the ABC transporter superfamily.</text>
</comment>
<sequence length="590" mass="67523">MNHLKMWQKECLPKKIKEVDSMRKPLITLQDFTFTYSDQNFPILKEINVTIYEGEKILVIGPSGSGKSTFARCISGILPSKDNDDYTGTITYGQDNEKKRISNFLPNELAIHMEDSGEAVREREKEYSTGFSTAIQPFQSYLEQKKLAGMKWFLSKFPSLQESFSQLTDNQFEKMKTAGLFVNDKPLLIFDEPLANLDPKSGDLTMKFIDSLERDTNSTVMIIEHRLEDALAYPIDRLILFSEGRIIADGNPSEILKTDILSDIGIREPLYITAMRYAGVNLDYVHSLDNVDEVNGPNLREDMERWLSYLPQFQYPSNDEVLLEIQDATFKYPWNKENIIDDVSFKIMEGEILSLIGPNGSGKTTLVKILSGQEKLKTGKLFWKGEEITDFNAQKMKKLVGYVPQNPLETITQDNIYEELSFRLKEEGYSEEEISHRVEKVIEVCSLQYIRDLPMNALSFGQLRRVAIASVLALSPKMIIVDEPTAGQDFLRYTEILNFLQSIHLQGVTVLLVTHDIHLMIEYTKRAIVVSKGKVIADASPVYILVSPEIIERSSLKETSLFTFARHIGMKDPYVFTEKFIHYDRVARLF</sequence>
<evidence type="ECO:0000256" key="10">
    <source>
        <dbReference type="ARBA" id="ARBA00025157"/>
    </source>
</evidence>
<dbReference type="EMBL" id="CP034465">
    <property type="protein sequence ID" value="AZP03401.1"/>
    <property type="molecule type" value="Genomic_DNA"/>
</dbReference>
<evidence type="ECO:0000256" key="3">
    <source>
        <dbReference type="ARBA" id="ARBA00022448"/>
    </source>
</evidence>
<keyword evidence="7 12" id="KW-0067">ATP-binding</keyword>
<feature type="domain" description="ABC transporter" evidence="11">
    <location>
        <begin position="323"/>
        <end position="557"/>
    </location>
</feature>
<dbReference type="InterPro" id="IPR022216">
    <property type="entry name" value="ABC_Co_transporter"/>
</dbReference>
<dbReference type="Pfam" id="PF00005">
    <property type="entry name" value="ABC_tran"/>
    <property type="match status" value="2"/>
</dbReference>
<dbReference type="PANTHER" id="PTHR43553">
    <property type="entry name" value="HEAVY METAL TRANSPORTER"/>
    <property type="match status" value="1"/>
</dbReference>
<dbReference type="GO" id="GO:0016887">
    <property type="term" value="F:ATP hydrolysis activity"/>
    <property type="evidence" value="ECO:0007669"/>
    <property type="project" value="InterPro"/>
</dbReference>
<dbReference type="SMART" id="SM00382">
    <property type="entry name" value="AAA"/>
    <property type="match status" value="2"/>
</dbReference>
<accession>A0A3Q9BKY3</accession>
<dbReference type="Proteomes" id="UP000273326">
    <property type="component" value="Chromosome"/>
</dbReference>
<dbReference type="PROSITE" id="PS00211">
    <property type="entry name" value="ABC_TRANSPORTER_1"/>
    <property type="match status" value="1"/>
</dbReference>
<comment type="function">
    <text evidence="10">Probably part of an ABC transporter complex. Responsible for energy coupling to the transport system.</text>
</comment>
<dbReference type="PANTHER" id="PTHR43553:SF26">
    <property type="entry name" value="ABC TRANSPORTER ATP-BINDING PROTEIN BC_2655-RELATED"/>
    <property type="match status" value="1"/>
</dbReference>
<evidence type="ECO:0000313" key="13">
    <source>
        <dbReference type="Proteomes" id="UP000273326"/>
    </source>
</evidence>
<evidence type="ECO:0000256" key="7">
    <source>
        <dbReference type="ARBA" id="ARBA00022840"/>
    </source>
</evidence>
<keyword evidence="3" id="KW-0813">Transport</keyword>
<keyword evidence="4" id="KW-1003">Cell membrane</keyword>
<evidence type="ECO:0000256" key="6">
    <source>
        <dbReference type="ARBA" id="ARBA00022741"/>
    </source>
</evidence>
<dbReference type="Gene3D" id="3.40.50.300">
    <property type="entry name" value="P-loop containing nucleotide triphosphate hydrolases"/>
    <property type="match status" value="2"/>
</dbReference>
<evidence type="ECO:0000256" key="2">
    <source>
        <dbReference type="ARBA" id="ARBA00005417"/>
    </source>
</evidence>
<dbReference type="InterPro" id="IPR003439">
    <property type="entry name" value="ABC_transporter-like_ATP-bd"/>
</dbReference>
<dbReference type="OrthoDB" id="501320at2"/>